<dbReference type="STRING" id="1938817.SAMN06296008_10769"/>
<keyword evidence="3" id="KW-1185">Reference proteome</keyword>
<dbReference type="InterPro" id="IPR030995">
    <property type="entry name" value="SoxZ"/>
</dbReference>
<dbReference type="Proteomes" id="UP000192708">
    <property type="component" value="Unassembled WGS sequence"/>
</dbReference>
<evidence type="ECO:0000313" key="2">
    <source>
        <dbReference type="EMBL" id="SMC55123.1"/>
    </source>
</evidence>
<dbReference type="OrthoDB" id="9795530at2"/>
<dbReference type="AlphaFoldDB" id="A0A1W2A3H0"/>
<dbReference type="SUPFAM" id="SSF81296">
    <property type="entry name" value="E set domains"/>
    <property type="match status" value="1"/>
</dbReference>
<name>A0A1W2A3H0_9BURK</name>
<sequence length="115" mass="12523">MATNNKFPIRVSFIGNPKPGASVEVRILIGHPMETGFRMADNGIDQIPKNIIEKVFVKLNQEVIFEADVGTGIAANPLISFLIEVPEKGGVISVNWVDDLGNTGQTEKELISFKS</sequence>
<dbReference type="InterPro" id="IPR013783">
    <property type="entry name" value="Ig-like_fold"/>
</dbReference>
<dbReference type="Gene3D" id="2.60.40.10">
    <property type="entry name" value="Immunoglobulins"/>
    <property type="match status" value="1"/>
</dbReference>
<dbReference type="NCBIfam" id="TIGR04490">
    <property type="entry name" value="SoxZ_true"/>
    <property type="match status" value="1"/>
</dbReference>
<proteinExistence type="predicted"/>
<evidence type="ECO:0000259" key="1">
    <source>
        <dbReference type="Pfam" id="PF08770"/>
    </source>
</evidence>
<dbReference type="InterPro" id="IPR014880">
    <property type="entry name" value="SoxZ_dom"/>
</dbReference>
<dbReference type="EMBL" id="FWXJ01000007">
    <property type="protein sequence ID" value="SMC55123.1"/>
    <property type="molecule type" value="Genomic_DNA"/>
</dbReference>
<accession>A0A1W2A3H0</accession>
<dbReference type="InterPro" id="IPR014756">
    <property type="entry name" value="Ig_E-set"/>
</dbReference>
<dbReference type="Pfam" id="PF08770">
    <property type="entry name" value="SoxZ"/>
    <property type="match status" value="1"/>
</dbReference>
<dbReference type="RefSeq" id="WP_084283587.1">
    <property type="nucleotide sequence ID" value="NZ_FWXJ01000007.1"/>
</dbReference>
<feature type="domain" description="Sulphur oxidation protein SoxZ" evidence="1">
    <location>
        <begin position="17"/>
        <end position="107"/>
    </location>
</feature>
<gene>
    <name evidence="2" type="ORF">SAMN06296008_10769</name>
</gene>
<reference evidence="2 3" key="1">
    <citation type="submission" date="2017-04" db="EMBL/GenBank/DDBJ databases">
        <authorList>
            <person name="Afonso C.L."/>
            <person name="Miller P.J."/>
            <person name="Scott M.A."/>
            <person name="Spackman E."/>
            <person name="Goraichik I."/>
            <person name="Dimitrov K.M."/>
            <person name="Suarez D.L."/>
            <person name="Swayne D.E."/>
        </authorList>
    </citation>
    <scope>NUCLEOTIDE SEQUENCE [LARGE SCALE GENOMIC DNA]</scope>
    <source>
        <strain evidence="2 3">VK13</strain>
    </source>
</reference>
<evidence type="ECO:0000313" key="3">
    <source>
        <dbReference type="Proteomes" id="UP000192708"/>
    </source>
</evidence>
<organism evidence="2 3">
    <name type="scientific">Polynucleobacter kasalickyi</name>
    <dbReference type="NCBI Taxonomy" id="1938817"/>
    <lineage>
        <taxon>Bacteria</taxon>
        <taxon>Pseudomonadati</taxon>
        <taxon>Pseudomonadota</taxon>
        <taxon>Betaproteobacteria</taxon>
        <taxon>Burkholderiales</taxon>
        <taxon>Burkholderiaceae</taxon>
        <taxon>Polynucleobacter</taxon>
    </lineage>
</organism>
<protein>
    <submittedName>
        <fullName evidence="2">Sulfur-oxidizing protein SoxZ</fullName>
    </submittedName>
</protein>